<feature type="region of interest" description="Disordered" evidence="9">
    <location>
        <begin position="189"/>
        <end position="210"/>
    </location>
</feature>
<dbReference type="Proteomes" id="UP001652680">
    <property type="component" value="Unassembled WGS sequence"/>
</dbReference>
<dbReference type="AlphaFoldDB" id="A0A6P4F9X0"/>
<keyword evidence="12" id="KW-1185">Reference proteome</keyword>
<evidence type="ECO:0000256" key="4">
    <source>
        <dbReference type="ARBA" id="ARBA00022853"/>
    </source>
</evidence>
<dbReference type="InterPro" id="IPR013178">
    <property type="entry name" value="Histone_AcTrfase_Rtt109/CBP"/>
</dbReference>
<feature type="region of interest" description="Disordered" evidence="9">
    <location>
        <begin position="1"/>
        <end position="48"/>
    </location>
</feature>
<dbReference type="InterPro" id="IPR003101">
    <property type="entry name" value="KIX_dom"/>
</dbReference>
<dbReference type="GeneID" id="108046843"/>
<dbReference type="GO" id="GO:0045944">
    <property type="term" value="P:positive regulation of transcription by RNA polymerase II"/>
    <property type="evidence" value="ECO:0007669"/>
    <property type="project" value="TreeGrafter"/>
</dbReference>
<evidence type="ECO:0000313" key="12">
    <source>
        <dbReference type="Proteomes" id="UP001652680"/>
    </source>
</evidence>
<feature type="compositionally biased region" description="Low complexity" evidence="9">
    <location>
        <begin position="7"/>
        <end position="19"/>
    </location>
</feature>
<sequence>MSANTMGSGNAGNPNQNAGAGTGGAGGNGNGNGGNSGAPGDNEKDWPVTDDLRNHLVHRLVQAIFPTSDPTTMEDKRLHNLVSYAEKVEKDRYEMAKSRSEYYHLLAEKIYTIQKELEEKRLKRKEQQQQPQVMQQVCKPDAAAGRTRRTRYWTRSVCVQHRERNHDAAKPFSNIARRVHARRNAIAGAAAAGATASAGATAKQNKANKN</sequence>
<dbReference type="GO" id="GO:0005667">
    <property type="term" value="C:transcription regulator complex"/>
    <property type="evidence" value="ECO:0007669"/>
    <property type="project" value="TreeGrafter"/>
</dbReference>
<accession>A0A6P4F9X0</accession>
<evidence type="ECO:0000259" key="10">
    <source>
        <dbReference type="PROSITE" id="PS50952"/>
    </source>
</evidence>
<keyword evidence="7" id="KW-0539">Nucleus</keyword>
<feature type="compositionally biased region" description="Gly residues" evidence="9">
    <location>
        <begin position="20"/>
        <end position="37"/>
    </location>
</feature>
<comment type="catalytic activity">
    <reaction evidence="8">
        <text>L-lysyl-[protein] + acetyl-CoA = N(6)-acetyl-L-lysyl-[protein] + CoA + H(+)</text>
        <dbReference type="Rhea" id="RHEA:45948"/>
        <dbReference type="Rhea" id="RHEA-COMP:9752"/>
        <dbReference type="Rhea" id="RHEA-COMP:10731"/>
        <dbReference type="ChEBI" id="CHEBI:15378"/>
        <dbReference type="ChEBI" id="CHEBI:29969"/>
        <dbReference type="ChEBI" id="CHEBI:57287"/>
        <dbReference type="ChEBI" id="CHEBI:57288"/>
        <dbReference type="ChEBI" id="CHEBI:61930"/>
        <dbReference type="EC" id="2.3.1.48"/>
    </reaction>
</comment>
<dbReference type="GO" id="GO:0003713">
    <property type="term" value="F:transcription coactivator activity"/>
    <property type="evidence" value="ECO:0007669"/>
    <property type="project" value="TreeGrafter"/>
</dbReference>
<feature type="domain" description="KIX" evidence="10">
    <location>
        <begin position="39"/>
        <end position="118"/>
    </location>
</feature>
<dbReference type="Pfam" id="PF02172">
    <property type="entry name" value="KIX"/>
    <property type="match status" value="1"/>
</dbReference>
<keyword evidence="4" id="KW-0156">Chromatin regulator</keyword>
<dbReference type="GO" id="GO:0000123">
    <property type="term" value="C:histone acetyltransferase complex"/>
    <property type="evidence" value="ECO:0007669"/>
    <property type="project" value="TreeGrafter"/>
</dbReference>
<dbReference type="GO" id="GO:0005634">
    <property type="term" value="C:nucleus"/>
    <property type="evidence" value="ECO:0007669"/>
    <property type="project" value="UniProtKB-SubCell"/>
</dbReference>
<dbReference type="PANTHER" id="PTHR13808">
    <property type="entry name" value="CBP/P300-RELATED"/>
    <property type="match status" value="1"/>
</dbReference>
<dbReference type="Gene3D" id="1.10.246.20">
    <property type="entry name" value="Coactivator CBP, KIX domain"/>
    <property type="match status" value="1"/>
</dbReference>
<gene>
    <name evidence="13" type="primary">LOC108046843</name>
    <name evidence="11" type="synonym">108046843</name>
</gene>
<dbReference type="PROSITE" id="PS50952">
    <property type="entry name" value="KIX"/>
    <property type="match status" value="1"/>
</dbReference>
<evidence type="ECO:0000256" key="5">
    <source>
        <dbReference type="ARBA" id="ARBA00023015"/>
    </source>
</evidence>
<evidence type="ECO:0000256" key="8">
    <source>
        <dbReference type="ARBA" id="ARBA00048017"/>
    </source>
</evidence>
<dbReference type="EnsemblMetazoa" id="XM_017126762.1">
    <property type="protein sequence ID" value="XP_016982251.1"/>
    <property type="gene ID" value="LOC108046843"/>
</dbReference>
<keyword evidence="3" id="KW-0808">Transferase</keyword>
<evidence type="ECO:0000256" key="2">
    <source>
        <dbReference type="ARBA" id="ARBA00013184"/>
    </source>
</evidence>
<dbReference type="OrthoDB" id="8066982at2759"/>
<evidence type="ECO:0000256" key="6">
    <source>
        <dbReference type="ARBA" id="ARBA00023163"/>
    </source>
</evidence>
<evidence type="ECO:0000256" key="3">
    <source>
        <dbReference type="ARBA" id="ARBA00022679"/>
    </source>
</evidence>
<dbReference type="EC" id="2.3.1.48" evidence="2"/>
<evidence type="ECO:0000313" key="11">
    <source>
        <dbReference type="EnsemblMetazoa" id="XP_016982251.1"/>
    </source>
</evidence>
<reference evidence="13" key="2">
    <citation type="submission" date="2025-04" db="UniProtKB">
        <authorList>
            <consortium name="RefSeq"/>
        </authorList>
    </citation>
    <scope>IDENTIFICATION</scope>
</reference>
<feature type="compositionally biased region" description="Low complexity" evidence="9">
    <location>
        <begin position="189"/>
        <end position="202"/>
    </location>
</feature>
<name>A0A6P4F9X0_DRORH</name>
<dbReference type="RefSeq" id="XP_016982251.1">
    <property type="nucleotide sequence ID" value="XM_017126762.1"/>
</dbReference>
<proteinExistence type="predicted"/>
<dbReference type="PANTHER" id="PTHR13808:SF1">
    <property type="entry name" value="HISTONE ACETYLTRANSFERASE"/>
    <property type="match status" value="1"/>
</dbReference>
<evidence type="ECO:0000256" key="7">
    <source>
        <dbReference type="ARBA" id="ARBA00023242"/>
    </source>
</evidence>
<dbReference type="InterPro" id="IPR036529">
    <property type="entry name" value="KIX_dom_sf"/>
</dbReference>
<dbReference type="SUPFAM" id="SSF47040">
    <property type="entry name" value="Kix domain of CBP (creb binding protein)"/>
    <property type="match status" value="1"/>
</dbReference>
<keyword evidence="6" id="KW-0804">Transcription</keyword>
<keyword evidence="5" id="KW-0805">Transcription regulation</keyword>
<reference evidence="12" key="1">
    <citation type="journal article" date="2021" name="Elife">
        <title>Highly contiguous assemblies of 101 drosophilid genomes.</title>
        <authorList>
            <person name="Kim B.Y."/>
            <person name="Wang J.R."/>
            <person name="Miller D.E."/>
            <person name="Barmina O."/>
            <person name="Delaney E."/>
            <person name="Thompson A."/>
            <person name="Comeault A.A."/>
            <person name="Peede D."/>
            <person name="D'Agostino E.R."/>
            <person name="Pelaez J."/>
            <person name="Aguilar J.M."/>
            <person name="Haji D."/>
            <person name="Matsunaga T."/>
            <person name="Armstrong E.E."/>
            <person name="Zych M."/>
            <person name="Ogawa Y."/>
            <person name="Stamenkovic-Radak M."/>
            <person name="Jelic M."/>
            <person name="Veselinovic M.S."/>
            <person name="Tanaskovic M."/>
            <person name="Eric P."/>
            <person name="Gao J.J."/>
            <person name="Katoh T.K."/>
            <person name="Toda M.J."/>
            <person name="Watabe H."/>
            <person name="Watada M."/>
            <person name="Davis J.S."/>
            <person name="Moyle L.C."/>
            <person name="Manoli G."/>
            <person name="Bertolini E."/>
            <person name="Kostal V."/>
            <person name="Hawley R.S."/>
            <person name="Takahashi A."/>
            <person name="Jones C.D."/>
            <person name="Price D.K."/>
            <person name="Whiteman N."/>
            <person name="Kopp A."/>
            <person name="Matute D.R."/>
            <person name="Petrov D.A."/>
        </authorList>
    </citation>
    <scope>NUCLEOTIDE SEQUENCE [LARGE SCALE GENOMIC DNA]</scope>
</reference>
<evidence type="ECO:0000256" key="9">
    <source>
        <dbReference type="SAM" id="MobiDB-lite"/>
    </source>
</evidence>
<organism evidence="13">
    <name type="scientific">Drosophila rhopaloa</name>
    <name type="common">Fruit fly</name>
    <dbReference type="NCBI Taxonomy" id="1041015"/>
    <lineage>
        <taxon>Eukaryota</taxon>
        <taxon>Metazoa</taxon>
        <taxon>Ecdysozoa</taxon>
        <taxon>Arthropoda</taxon>
        <taxon>Hexapoda</taxon>
        <taxon>Insecta</taxon>
        <taxon>Pterygota</taxon>
        <taxon>Neoptera</taxon>
        <taxon>Endopterygota</taxon>
        <taxon>Diptera</taxon>
        <taxon>Brachycera</taxon>
        <taxon>Muscomorpha</taxon>
        <taxon>Ephydroidea</taxon>
        <taxon>Drosophilidae</taxon>
        <taxon>Drosophila</taxon>
        <taxon>Sophophora</taxon>
    </lineage>
</organism>
<dbReference type="GO" id="GO:0031490">
    <property type="term" value="F:chromatin DNA binding"/>
    <property type="evidence" value="ECO:0007669"/>
    <property type="project" value="TreeGrafter"/>
</dbReference>
<evidence type="ECO:0000256" key="1">
    <source>
        <dbReference type="ARBA" id="ARBA00004123"/>
    </source>
</evidence>
<protein>
    <recommendedName>
        <fullName evidence="2">histone acetyltransferase</fullName>
        <ecNumber evidence="2">2.3.1.48</ecNumber>
    </recommendedName>
</protein>
<reference evidence="11" key="3">
    <citation type="submission" date="2025-05" db="UniProtKB">
        <authorList>
            <consortium name="EnsemblMetazoa"/>
        </authorList>
    </citation>
    <scope>IDENTIFICATION</scope>
</reference>
<comment type="subcellular location">
    <subcellularLocation>
        <location evidence="1">Nucleus</location>
    </subcellularLocation>
</comment>
<evidence type="ECO:0000313" key="13">
    <source>
        <dbReference type="RefSeq" id="XP_016982251.1"/>
    </source>
</evidence>
<dbReference type="GO" id="GO:0004402">
    <property type="term" value="F:histone acetyltransferase activity"/>
    <property type="evidence" value="ECO:0007669"/>
    <property type="project" value="InterPro"/>
</dbReference>